<protein>
    <submittedName>
        <fullName evidence="3">Potassium uptake protein KtrA</fullName>
    </submittedName>
</protein>
<proteinExistence type="predicted"/>
<dbReference type="InterPro" id="IPR050721">
    <property type="entry name" value="Trk_Ktr_HKT_K-transport"/>
</dbReference>
<dbReference type="PANTHER" id="PTHR43833:SF7">
    <property type="entry name" value="KTR SYSTEM POTASSIUM UPTAKE PROTEIN C"/>
    <property type="match status" value="1"/>
</dbReference>
<name>A0A2S5RAD4_9MOLU</name>
<dbReference type="AlphaFoldDB" id="A0A2S5RAD4"/>
<dbReference type="Pfam" id="PF02254">
    <property type="entry name" value="TrkA_N"/>
    <property type="match status" value="1"/>
</dbReference>
<dbReference type="STRING" id="1399797.GCA_000518285_01601"/>
<dbReference type="InterPro" id="IPR036721">
    <property type="entry name" value="RCK_C_sf"/>
</dbReference>
<dbReference type="Gene3D" id="3.30.70.1450">
    <property type="entry name" value="Regulator of K+ conductance, C-terminal domain"/>
    <property type="match status" value="1"/>
</dbReference>
<dbReference type="InterPro" id="IPR036291">
    <property type="entry name" value="NAD(P)-bd_dom_sf"/>
</dbReference>
<evidence type="ECO:0000259" key="1">
    <source>
        <dbReference type="PROSITE" id="PS51201"/>
    </source>
</evidence>
<dbReference type="InterPro" id="IPR006037">
    <property type="entry name" value="RCK_C"/>
</dbReference>
<dbReference type="GO" id="GO:0008324">
    <property type="term" value="F:monoatomic cation transmembrane transporter activity"/>
    <property type="evidence" value="ECO:0007669"/>
    <property type="project" value="InterPro"/>
</dbReference>
<accession>A0A2S5RAD4</accession>
<sequence length="258" mass="28405">MIKKKSFAIIGASNFGISVLTTLTNKKQQVTIFDNDPEKLEKAIFGFDDVDTIILDSTNKNSLAKQGISQFDGVVVATGSNIESSLMTVLNLVDLKVKKIFVKARDEKHKRILMALGLNENQIITPDIIAGKIVATRATFDIDADIEVQSIDDEYISTSLFIKSYEIIGKTLQEAGLSASKDFIIIQIKRKGKILIPDDYTVLKLDDIVVILSKPGVINELALKIQGEMQEPTLSGRTTSIALGEGYQTVILEDTRKK</sequence>
<dbReference type="PROSITE" id="PS51202">
    <property type="entry name" value="RCK_C"/>
    <property type="match status" value="1"/>
</dbReference>
<feature type="domain" description="RCK N-terminal" evidence="1">
    <location>
        <begin position="4"/>
        <end position="125"/>
    </location>
</feature>
<organism evidence="3 4">
    <name type="scientific">Williamsoniiplasma lucivorax</name>
    <dbReference type="NCBI Taxonomy" id="209274"/>
    <lineage>
        <taxon>Bacteria</taxon>
        <taxon>Bacillati</taxon>
        <taxon>Mycoplasmatota</taxon>
        <taxon>Mollicutes</taxon>
        <taxon>Entomoplasmatales</taxon>
        <taxon>Williamsoniiplasma</taxon>
    </lineage>
</organism>
<evidence type="ECO:0000259" key="2">
    <source>
        <dbReference type="PROSITE" id="PS51202"/>
    </source>
</evidence>
<comment type="caution">
    <text evidence="3">The sequence shown here is derived from an EMBL/GenBank/DDBJ whole genome shotgun (WGS) entry which is preliminary data.</text>
</comment>
<dbReference type="PROSITE" id="PS51201">
    <property type="entry name" value="RCK_N"/>
    <property type="match status" value="1"/>
</dbReference>
<feature type="domain" description="RCK C-terminal" evidence="2">
    <location>
        <begin position="143"/>
        <end position="227"/>
    </location>
</feature>
<dbReference type="GO" id="GO:0006813">
    <property type="term" value="P:potassium ion transport"/>
    <property type="evidence" value="ECO:0007669"/>
    <property type="project" value="InterPro"/>
</dbReference>
<dbReference type="Proteomes" id="UP000237865">
    <property type="component" value="Unassembled WGS sequence"/>
</dbReference>
<dbReference type="SUPFAM" id="SSF116726">
    <property type="entry name" value="TrkA C-terminal domain-like"/>
    <property type="match status" value="1"/>
</dbReference>
<evidence type="ECO:0000313" key="3">
    <source>
        <dbReference type="EMBL" id="PPE04152.1"/>
    </source>
</evidence>
<keyword evidence="4" id="KW-1185">Reference proteome</keyword>
<gene>
    <name evidence="3" type="primary">ktrA</name>
    <name evidence="3" type="ORF">ELUCI_v1c09320</name>
</gene>
<evidence type="ECO:0000313" key="4">
    <source>
        <dbReference type="Proteomes" id="UP000237865"/>
    </source>
</evidence>
<dbReference type="InterPro" id="IPR003148">
    <property type="entry name" value="RCK_N"/>
</dbReference>
<dbReference type="Gene3D" id="3.40.50.720">
    <property type="entry name" value="NAD(P)-binding Rossmann-like Domain"/>
    <property type="match status" value="1"/>
</dbReference>
<reference evidence="3 4" key="1">
    <citation type="submission" date="2017-11" db="EMBL/GenBank/DDBJ databases">
        <title>Genome sequence of Entomoplasma lucivorax PIPN-2 (ATCC 49196).</title>
        <authorList>
            <person name="Lo W.-S."/>
            <person name="Gasparich G.E."/>
            <person name="Kuo C.-H."/>
        </authorList>
    </citation>
    <scope>NUCLEOTIDE SEQUENCE [LARGE SCALE GENOMIC DNA]</scope>
    <source>
        <strain evidence="3 4">PIPN-2</strain>
    </source>
</reference>
<dbReference type="RefSeq" id="WP_084331607.1">
    <property type="nucleotide sequence ID" value="NZ_PHNE01000006.1"/>
</dbReference>
<dbReference type="SUPFAM" id="SSF51735">
    <property type="entry name" value="NAD(P)-binding Rossmann-fold domains"/>
    <property type="match status" value="1"/>
</dbReference>
<dbReference type="EMBL" id="PHNE01000006">
    <property type="protein sequence ID" value="PPE04152.1"/>
    <property type="molecule type" value="Genomic_DNA"/>
</dbReference>
<dbReference type="Pfam" id="PF02080">
    <property type="entry name" value="TrkA_C"/>
    <property type="match status" value="1"/>
</dbReference>
<dbReference type="PANTHER" id="PTHR43833">
    <property type="entry name" value="POTASSIUM CHANNEL PROTEIN 2-RELATED-RELATED"/>
    <property type="match status" value="1"/>
</dbReference>